<dbReference type="PANTHER" id="PTHR10773:SF19">
    <property type="match status" value="1"/>
</dbReference>
<evidence type="ECO:0000259" key="1">
    <source>
        <dbReference type="Pfam" id="PF25273"/>
    </source>
</evidence>
<protein>
    <recommendedName>
        <fullName evidence="1">DUF7869 domain-containing protein</fullName>
    </recommendedName>
</protein>
<dbReference type="InterPro" id="IPR057191">
    <property type="entry name" value="DUF7869"/>
</dbReference>
<evidence type="ECO:0000313" key="2">
    <source>
        <dbReference type="EMBL" id="CAH1732257.1"/>
    </source>
</evidence>
<evidence type="ECO:0000313" key="3">
    <source>
        <dbReference type="Proteomes" id="UP001154329"/>
    </source>
</evidence>
<dbReference type="Proteomes" id="UP001154329">
    <property type="component" value="Chromosome 3"/>
</dbReference>
<sequence length="540" mass="64058">MKYKHTILPGCEHDKCRNKCTQKITENRRIEINKQYWEMNWSERKSYILNTCERFDVKSHKNNENCKRLNSLKLFLYDEFDVRMQVCKPFFLTTLGFKKTNDHVLNVLVSTPKGQITPTSDKRSKHPAINKFKYETLVMDHIESFNPTISHYRREHAPNIRYLPSDVTITFMHQHFIEKFPELDRNYISYEYYRCKVKEKNISFAQLGHEECELCESFNIHEHKTQILPECDVCTIYTTHINKTKKARDLYKKQADMEFDETNIYLSVDLQKVIMLPRVDSFKKVIFTKRIVAYHESFVPLGKKSKLFPFACIWHEGINGRNKEDLISTFYAFLLSNRDANTVTIWLDNCSSQNKNWCLFSFLIYIINSEEICANEIILNYFEPGHTFMSADHFHHQVELSLKHQKKTYDFDDFAIAIGNANKSKVVVKKMEHSDFFLWKDYKAQQKLTKSTNRILLKDVVSVQVKRGKFILFTKSDYDEEYLELDFLRKNVMKINGMPHPISLTKPRGVLQEKRDSILQNLSQVLPANRKIFWENIPTC</sequence>
<gene>
    <name evidence="2" type="ORF">APHIGO_LOCUS8788</name>
</gene>
<reference evidence="2" key="2">
    <citation type="submission" date="2022-10" db="EMBL/GenBank/DDBJ databases">
        <authorList>
            <consortium name="ENA_rothamsted_submissions"/>
            <consortium name="culmorum"/>
            <person name="King R."/>
        </authorList>
    </citation>
    <scope>NUCLEOTIDE SEQUENCE</scope>
</reference>
<keyword evidence="3" id="KW-1185">Reference proteome</keyword>
<organism evidence="2 3">
    <name type="scientific">Aphis gossypii</name>
    <name type="common">Cotton aphid</name>
    <dbReference type="NCBI Taxonomy" id="80765"/>
    <lineage>
        <taxon>Eukaryota</taxon>
        <taxon>Metazoa</taxon>
        <taxon>Ecdysozoa</taxon>
        <taxon>Arthropoda</taxon>
        <taxon>Hexapoda</taxon>
        <taxon>Insecta</taxon>
        <taxon>Pterygota</taxon>
        <taxon>Neoptera</taxon>
        <taxon>Paraneoptera</taxon>
        <taxon>Hemiptera</taxon>
        <taxon>Sternorrhyncha</taxon>
        <taxon>Aphidomorpha</taxon>
        <taxon>Aphidoidea</taxon>
        <taxon>Aphididae</taxon>
        <taxon>Aphidini</taxon>
        <taxon>Aphis</taxon>
        <taxon>Aphis</taxon>
    </lineage>
</organism>
<name>A0A9P0J916_APHGO</name>
<dbReference type="Pfam" id="PF25273">
    <property type="entry name" value="DUF7869"/>
    <property type="match status" value="1"/>
</dbReference>
<reference evidence="2" key="1">
    <citation type="submission" date="2022-02" db="EMBL/GenBank/DDBJ databases">
        <authorList>
            <person name="King R."/>
        </authorList>
    </citation>
    <scope>NUCLEOTIDE SEQUENCE</scope>
</reference>
<dbReference type="AlphaFoldDB" id="A0A9P0J916"/>
<feature type="domain" description="DUF7869" evidence="1">
    <location>
        <begin position="340"/>
        <end position="433"/>
    </location>
</feature>
<dbReference type="PANTHER" id="PTHR10773">
    <property type="entry name" value="DNA-DIRECTED RNA POLYMERASES I, II, AND III SUBUNIT RPABC2"/>
    <property type="match status" value="1"/>
</dbReference>
<dbReference type="EMBL" id="OU899036">
    <property type="protein sequence ID" value="CAH1732257.1"/>
    <property type="molecule type" value="Genomic_DNA"/>
</dbReference>
<proteinExistence type="predicted"/>
<accession>A0A9P0J916</accession>